<comment type="caution">
    <text evidence="5">The sequence shown here is derived from an EMBL/GenBank/DDBJ whole genome shotgun (WGS) entry which is preliminary data.</text>
</comment>
<evidence type="ECO:0000256" key="2">
    <source>
        <dbReference type="PIRSR" id="PIRSR622684-1"/>
    </source>
</evidence>
<dbReference type="InterPro" id="IPR001300">
    <property type="entry name" value="Peptidase_C2_calpain_cat"/>
</dbReference>
<sequence>MSFSVVFQTTKEDIFEKEEKKCEKQAQKLRSTGGIYLDPDFPPDDPSCVGRILDRYDKPTLQDMTGPWCAPHTFSESLNDDWCVYNDPWPFHVEQGNLGDCGLIAAIQCIARRKELLEFILPDREYIKDCGIVHVRLFVNGKWEVIKFDYHIPQYNRRQVFARTNNNQLWVSFIEKAFAKIKGSYANLKGISCTEALTCLTGCPSTLIMIDKDKDLEDIWEDFIKYYSSGFVMAAATPYIEEESEEKKVYVELNLENGHAYSILDFKQQDDHRLILIGSTHETSPTTTEFLPIYEDEIHNKLSACDQKKAENKLFWFRIEDFIRYFYRFYICEYKEPMFEKCFLQNAIIPWEATESYGNHVLCLDIKERQKFEFEVCVKQRGTTFESLILNIHKGATKNDCGELIHSFLESCDRLTTEPVFLDPGTYTLFSVYGERFKDLSLEWIVRSPTPLDGVSMYFNMLPDSDFAVSLQTMIAKNGLKEKNEKDEVVIYNWFKNRYALFMVENLSETNYLQVRPAALGSVPPMSRRFVAMFSVHPAKKEPEHFEIKYEIFSWYRNHLTQLRYRLVSYVDDPDDDWIGLNCPVALK</sequence>
<protein>
    <recommendedName>
        <fullName evidence="4">Calpain catalytic domain-containing protein</fullName>
    </recommendedName>
</protein>
<dbReference type="PANTHER" id="PTHR10183:SF382">
    <property type="entry name" value="CALPAIN-15"/>
    <property type="match status" value="1"/>
</dbReference>
<dbReference type="InterPro" id="IPR038765">
    <property type="entry name" value="Papain-like_cys_pep_sf"/>
</dbReference>
<dbReference type="GO" id="GO:0004198">
    <property type="term" value="F:calcium-dependent cysteine-type endopeptidase activity"/>
    <property type="evidence" value="ECO:0007669"/>
    <property type="project" value="InterPro"/>
</dbReference>
<evidence type="ECO:0000313" key="6">
    <source>
        <dbReference type="Proteomes" id="UP000483820"/>
    </source>
</evidence>
<reference evidence="5 6" key="1">
    <citation type="submission" date="2019-12" db="EMBL/GenBank/DDBJ databases">
        <title>Chromosome-level assembly of the Caenorhabditis remanei genome.</title>
        <authorList>
            <person name="Teterina A.A."/>
            <person name="Willis J.H."/>
            <person name="Phillips P.C."/>
        </authorList>
    </citation>
    <scope>NUCLEOTIDE SEQUENCE [LARGE SCALE GENOMIC DNA]</scope>
    <source>
        <strain evidence="5 6">PX506</strain>
        <tissue evidence="5">Whole organism</tissue>
    </source>
</reference>
<dbReference type="RefSeq" id="XP_053588021.1">
    <property type="nucleotide sequence ID" value="XM_053728444.1"/>
</dbReference>
<dbReference type="PROSITE" id="PS50203">
    <property type="entry name" value="CALPAIN_CAT"/>
    <property type="match status" value="1"/>
</dbReference>
<dbReference type="PRINTS" id="PR00704">
    <property type="entry name" value="CALPAIN"/>
</dbReference>
<feature type="domain" description="Calpain catalytic" evidence="4">
    <location>
        <begin position="35"/>
        <end position="335"/>
    </location>
</feature>
<dbReference type="SMART" id="SM00230">
    <property type="entry name" value="CysPc"/>
    <property type="match status" value="1"/>
</dbReference>
<dbReference type="Proteomes" id="UP000483820">
    <property type="component" value="Chromosome III"/>
</dbReference>
<evidence type="ECO:0000259" key="4">
    <source>
        <dbReference type="PROSITE" id="PS50203"/>
    </source>
</evidence>
<dbReference type="EMBL" id="WUAV01000003">
    <property type="protein sequence ID" value="KAF1763168.1"/>
    <property type="molecule type" value="Genomic_DNA"/>
</dbReference>
<organism evidence="5 6">
    <name type="scientific">Caenorhabditis remanei</name>
    <name type="common">Caenorhabditis vulgaris</name>
    <dbReference type="NCBI Taxonomy" id="31234"/>
    <lineage>
        <taxon>Eukaryota</taxon>
        <taxon>Metazoa</taxon>
        <taxon>Ecdysozoa</taxon>
        <taxon>Nematoda</taxon>
        <taxon>Chromadorea</taxon>
        <taxon>Rhabditida</taxon>
        <taxon>Rhabditina</taxon>
        <taxon>Rhabditomorpha</taxon>
        <taxon>Rhabditoidea</taxon>
        <taxon>Rhabditidae</taxon>
        <taxon>Peloderinae</taxon>
        <taxon>Caenorhabditis</taxon>
    </lineage>
</organism>
<dbReference type="Pfam" id="PF00648">
    <property type="entry name" value="Peptidase_C2"/>
    <property type="match status" value="1"/>
</dbReference>
<dbReference type="AlphaFoldDB" id="A0A6A5H604"/>
<evidence type="ECO:0000313" key="5">
    <source>
        <dbReference type="EMBL" id="KAF1763168.1"/>
    </source>
</evidence>
<comment type="similarity">
    <text evidence="1">Belongs to the peptidase C2 family.</text>
</comment>
<dbReference type="GO" id="GO:0006508">
    <property type="term" value="P:proteolysis"/>
    <property type="evidence" value="ECO:0007669"/>
    <property type="project" value="InterPro"/>
</dbReference>
<dbReference type="InterPro" id="IPR022684">
    <property type="entry name" value="Calpain_cysteine_protease"/>
</dbReference>
<dbReference type="GeneID" id="78775197"/>
<name>A0A6A5H604_CAERE</name>
<dbReference type="PANTHER" id="PTHR10183">
    <property type="entry name" value="CALPAIN"/>
    <property type="match status" value="1"/>
</dbReference>
<dbReference type="SUPFAM" id="SSF54001">
    <property type="entry name" value="Cysteine proteinases"/>
    <property type="match status" value="1"/>
</dbReference>
<dbReference type="KEGG" id="crq:GCK72_011434"/>
<feature type="active site" evidence="2">
    <location>
        <position position="101"/>
    </location>
</feature>
<dbReference type="Gene3D" id="3.90.70.10">
    <property type="entry name" value="Cysteine proteinases"/>
    <property type="match status" value="1"/>
</dbReference>
<proteinExistence type="inferred from homology"/>
<feature type="active site" evidence="2">
    <location>
        <position position="259"/>
    </location>
</feature>
<dbReference type="CTD" id="78775197"/>
<evidence type="ECO:0000256" key="3">
    <source>
        <dbReference type="PROSITE-ProRule" id="PRU00239"/>
    </source>
</evidence>
<comment type="caution">
    <text evidence="3">Lacks conserved residue(s) required for the propagation of feature annotation.</text>
</comment>
<evidence type="ECO:0000256" key="1">
    <source>
        <dbReference type="ARBA" id="ARBA00007623"/>
    </source>
</evidence>
<gene>
    <name evidence="5" type="ORF">GCK72_011434</name>
</gene>
<dbReference type="GO" id="GO:0005737">
    <property type="term" value="C:cytoplasm"/>
    <property type="evidence" value="ECO:0007669"/>
    <property type="project" value="TreeGrafter"/>
</dbReference>
<accession>A0A6A5H604</accession>